<dbReference type="Pfam" id="PF05908">
    <property type="entry name" value="Gamma_PGA_hydro"/>
    <property type="match status" value="1"/>
</dbReference>
<dbReference type="Gene3D" id="3.40.630.100">
    <property type="entry name" value="Poly-gamma-glutamate hydrolase, zinc-binding motif"/>
    <property type="match status" value="1"/>
</dbReference>
<dbReference type="RefSeq" id="WP_120244580.1">
    <property type="nucleotide sequence ID" value="NZ_RAPO01000002.1"/>
</dbReference>
<dbReference type="Proteomes" id="UP000283805">
    <property type="component" value="Unassembled WGS sequence"/>
</dbReference>
<accession>A0A3R7GVX0</accession>
<organism evidence="1 2">
    <name type="scientific">Halopiger aswanensis</name>
    <dbReference type="NCBI Taxonomy" id="148449"/>
    <lineage>
        <taxon>Archaea</taxon>
        <taxon>Methanobacteriati</taxon>
        <taxon>Methanobacteriota</taxon>
        <taxon>Stenosarchaea group</taxon>
        <taxon>Halobacteria</taxon>
        <taxon>Halobacteriales</taxon>
        <taxon>Natrialbaceae</taxon>
        <taxon>Halopiger</taxon>
    </lineage>
</organism>
<evidence type="ECO:0000313" key="2">
    <source>
        <dbReference type="Proteomes" id="UP000283805"/>
    </source>
</evidence>
<keyword evidence="2" id="KW-1185">Reference proteome</keyword>
<dbReference type="EMBL" id="RAPO01000002">
    <property type="protein sequence ID" value="RKD95295.1"/>
    <property type="molecule type" value="Genomic_DNA"/>
</dbReference>
<name>A0A3R7GVX0_9EURY</name>
<gene>
    <name evidence="1" type="ORF">ATJ93_2147</name>
</gene>
<comment type="caution">
    <text evidence="1">The sequence shown here is derived from an EMBL/GenBank/DDBJ whole genome shotgun (WGS) entry which is preliminary data.</text>
</comment>
<dbReference type="AlphaFoldDB" id="A0A3R7GVX0"/>
<evidence type="ECO:0000313" key="1">
    <source>
        <dbReference type="EMBL" id="RKD95295.1"/>
    </source>
</evidence>
<sequence>MTRRTLTTQPLERTDTGHYSELLYDDGANDDVLICAAHGGEVEPGTAEAAMELAGRLEDATCWACLGYDDERRAFDLYHPPSSSFVPDDYPLLGRIADRGFETVISLHGLGDDRVIVGGGIDADVKHRVQDRLDDAVTHPVETASDGPYGGVSPDNFVNWLARDGRGGLQLEQSLAVRRAERDAVVDELASLVDGGLR</sequence>
<proteinExistence type="predicted"/>
<dbReference type="InterPro" id="IPR008585">
    <property type="entry name" value="Gamma_PGA_hydro"/>
</dbReference>
<reference evidence="1 2" key="1">
    <citation type="submission" date="2018-09" db="EMBL/GenBank/DDBJ databases">
        <title>Genomic Encyclopedia of Archaeal and Bacterial Type Strains, Phase II (KMG-II): from individual species to whole genera.</title>
        <authorList>
            <person name="Goeker M."/>
        </authorList>
    </citation>
    <scope>NUCLEOTIDE SEQUENCE [LARGE SCALE GENOMIC DNA]</scope>
    <source>
        <strain evidence="1 2">DSM 13151</strain>
    </source>
</reference>
<dbReference type="InterPro" id="IPR038128">
    <property type="entry name" value="Gamma_PGA_hydro_sf"/>
</dbReference>
<protein>
    <submittedName>
        <fullName evidence="1">Phage replication-related protein YjqB (UPF0714/DUF867 family)</fullName>
    </submittedName>
</protein>
<dbReference type="OrthoDB" id="168704at2157"/>